<evidence type="ECO:0000313" key="2">
    <source>
        <dbReference type="Proteomes" id="UP000178435"/>
    </source>
</evidence>
<protein>
    <recommendedName>
        <fullName evidence="3">Pyridoxamine 5'-phosphate oxidase putative domain-containing protein</fullName>
    </recommendedName>
</protein>
<reference evidence="1 2" key="1">
    <citation type="journal article" date="2016" name="Nat. Commun.">
        <title>Thousands of microbial genomes shed light on interconnected biogeochemical processes in an aquifer system.</title>
        <authorList>
            <person name="Anantharaman K."/>
            <person name="Brown C.T."/>
            <person name="Hug L.A."/>
            <person name="Sharon I."/>
            <person name="Castelle C.J."/>
            <person name="Probst A.J."/>
            <person name="Thomas B.C."/>
            <person name="Singh A."/>
            <person name="Wilkins M.J."/>
            <person name="Karaoz U."/>
            <person name="Brodie E.L."/>
            <person name="Williams K.H."/>
            <person name="Hubbard S.S."/>
            <person name="Banfield J.F."/>
        </authorList>
    </citation>
    <scope>NUCLEOTIDE SEQUENCE [LARGE SCALE GENOMIC DNA]</scope>
</reference>
<dbReference type="InterPro" id="IPR024747">
    <property type="entry name" value="Pyridox_Oxase-rel"/>
</dbReference>
<comment type="caution">
    <text evidence="1">The sequence shown here is derived from an EMBL/GenBank/DDBJ whole genome shotgun (WGS) entry which is preliminary data.</text>
</comment>
<gene>
    <name evidence="1" type="ORF">A2149_08390</name>
</gene>
<dbReference type="EMBL" id="MGDF01000125">
    <property type="protein sequence ID" value="OGL44791.1"/>
    <property type="molecule type" value="Genomic_DNA"/>
</dbReference>
<name>A0A1F7RTM1_9BACT</name>
<organism evidence="1 2">
    <name type="scientific">Candidatus Schekmanbacteria bacterium RBG_16_38_11</name>
    <dbReference type="NCBI Taxonomy" id="1817880"/>
    <lineage>
        <taxon>Bacteria</taxon>
        <taxon>Candidatus Schekmaniibacteriota</taxon>
    </lineage>
</organism>
<dbReference type="Pfam" id="PF12900">
    <property type="entry name" value="Pyridox_ox_2"/>
    <property type="match status" value="1"/>
</dbReference>
<accession>A0A1F7RTM1</accession>
<dbReference type="Gene3D" id="2.30.110.10">
    <property type="entry name" value="Electron Transport, Fmn-binding Protein, Chain A"/>
    <property type="match status" value="1"/>
</dbReference>
<dbReference type="SUPFAM" id="SSF50475">
    <property type="entry name" value="FMN-binding split barrel"/>
    <property type="match status" value="1"/>
</dbReference>
<dbReference type="AlphaFoldDB" id="A0A1F7RTM1"/>
<dbReference type="Proteomes" id="UP000178435">
    <property type="component" value="Unassembled WGS sequence"/>
</dbReference>
<dbReference type="InterPro" id="IPR012349">
    <property type="entry name" value="Split_barrel_FMN-bd"/>
</dbReference>
<proteinExistence type="predicted"/>
<sequence>MRDMTEKEIRDFITDWTWGTIIAVDGDEPYAIEVTYGTDGEYIYCGSRPGGKMAKCIKANKNVIFKICNADRAYVTWKAATVKGKAEKLIKKEDILHGIRLIAKRRSTNERVFDGIAERIAKDPENGNAIRIAIKNISGVVSG</sequence>
<evidence type="ECO:0008006" key="3">
    <source>
        <dbReference type="Google" id="ProtNLM"/>
    </source>
</evidence>
<evidence type="ECO:0000313" key="1">
    <source>
        <dbReference type="EMBL" id="OGL44791.1"/>
    </source>
</evidence>